<dbReference type="EMBL" id="FIFW01000003">
    <property type="protein sequence ID" value="CYU25691.1"/>
    <property type="molecule type" value="Genomic_DNA"/>
</dbReference>
<evidence type="ECO:0000313" key="1">
    <source>
        <dbReference type="EMBL" id="CYU25691.1"/>
    </source>
</evidence>
<evidence type="ECO:0000313" key="2">
    <source>
        <dbReference type="Proteomes" id="UP000073434"/>
    </source>
</evidence>
<accession>A0A0Z8CIL9</accession>
<organism evidence="1 2">
    <name type="scientific">Streptococcus suis</name>
    <dbReference type="NCBI Taxonomy" id="1307"/>
    <lineage>
        <taxon>Bacteria</taxon>
        <taxon>Bacillati</taxon>
        <taxon>Bacillota</taxon>
        <taxon>Bacilli</taxon>
        <taxon>Lactobacillales</taxon>
        <taxon>Streptococcaceae</taxon>
        <taxon>Streptococcus</taxon>
    </lineage>
</organism>
<proteinExistence type="predicted"/>
<gene>
    <name evidence="1" type="ORF">ERS132385_00377</name>
</gene>
<dbReference type="GO" id="GO:0016746">
    <property type="term" value="F:acyltransferase activity"/>
    <property type="evidence" value="ECO:0007669"/>
    <property type="project" value="UniProtKB-KW"/>
</dbReference>
<dbReference type="Proteomes" id="UP000073434">
    <property type="component" value="Unassembled WGS sequence"/>
</dbReference>
<name>A0A0Z8CIL9_STRSU</name>
<protein>
    <submittedName>
        <fullName evidence="1">Acyltransferase</fullName>
    </submittedName>
</protein>
<keyword evidence="1" id="KW-0012">Acyltransferase</keyword>
<dbReference type="AlphaFoldDB" id="A0A0Z8CIL9"/>
<sequence length="29" mass="3512">MKWEIKTFEQLSLQELYNILTLRTDVSVI</sequence>
<keyword evidence="1" id="KW-0808">Transferase</keyword>
<reference evidence="1 2" key="1">
    <citation type="submission" date="2016-02" db="EMBL/GenBank/DDBJ databases">
        <authorList>
            <consortium name="Pathogen Informatics"/>
        </authorList>
    </citation>
    <scope>NUCLEOTIDE SEQUENCE [LARGE SCALE GENOMIC DNA]</scope>
    <source>
        <strain evidence="1 2">LSS23</strain>
    </source>
</reference>